<reference evidence="2" key="1">
    <citation type="journal article" date="2019" name="Int. J. Syst. Evol. Microbiol.">
        <title>The Global Catalogue of Microorganisms (GCM) 10K type strain sequencing project: providing services to taxonomists for standard genome sequencing and annotation.</title>
        <authorList>
            <consortium name="The Broad Institute Genomics Platform"/>
            <consortium name="The Broad Institute Genome Sequencing Center for Infectious Disease"/>
            <person name="Wu L."/>
            <person name="Ma J."/>
        </authorList>
    </citation>
    <scope>NUCLEOTIDE SEQUENCE [LARGE SCALE GENOMIC DNA]</scope>
    <source>
        <strain evidence="2">CCM 2050</strain>
    </source>
</reference>
<gene>
    <name evidence="1" type="ORF">ACFP58_02205</name>
</gene>
<evidence type="ECO:0000313" key="2">
    <source>
        <dbReference type="Proteomes" id="UP001596264"/>
    </source>
</evidence>
<organism evidence="1 2">
    <name type="scientific">Psychrobacter glacincola</name>
    <dbReference type="NCBI Taxonomy" id="56810"/>
    <lineage>
        <taxon>Bacteria</taxon>
        <taxon>Pseudomonadati</taxon>
        <taxon>Pseudomonadota</taxon>
        <taxon>Gammaproteobacteria</taxon>
        <taxon>Moraxellales</taxon>
        <taxon>Moraxellaceae</taxon>
        <taxon>Psychrobacter</taxon>
    </lineage>
</organism>
<dbReference type="RefSeq" id="WP_201563328.1">
    <property type="nucleotide sequence ID" value="NZ_CAJGZK010000013.1"/>
</dbReference>
<accession>A0ABW1W6G7</accession>
<comment type="caution">
    <text evidence="1">The sequence shown here is derived from an EMBL/GenBank/DDBJ whole genome shotgun (WGS) entry which is preliminary data.</text>
</comment>
<dbReference type="EMBL" id="JBHSTZ010000005">
    <property type="protein sequence ID" value="MFC6380288.1"/>
    <property type="molecule type" value="Genomic_DNA"/>
</dbReference>
<keyword evidence="2" id="KW-1185">Reference proteome</keyword>
<dbReference type="Proteomes" id="UP001596264">
    <property type="component" value="Unassembled WGS sequence"/>
</dbReference>
<proteinExistence type="predicted"/>
<protein>
    <submittedName>
        <fullName evidence="1">Uncharacterized protein</fullName>
    </submittedName>
</protein>
<sequence>MISAVNFAEEFSSKTPALTLITTLGYQFGSNQPLTCEKLFMVDEE</sequence>
<evidence type="ECO:0000313" key="1">
    <source>
        <dbReference type="EMBL" id="MFC6380288.1"/>
    </source>
</evidence>
<name>A0ABW1W6G7_9GAMM</name>